<feature type="compositionally biased region" description="Pro residues" evidence="1">
    <location>
        <begin position="199"/>
        <end position="213"/>
    </location>
</feature>
<feature type="compositionally biased region" description="Basic and acidic residues" evidence="1">
    <location>
        <begin position="12"/>
        <end position="27"/>
    </location>
</feature>
<feature type="region of interest" description="Disordered" evidence="1">
    <location>
        <begin position="1"/>
        <end position="275"/>
    </location>
</feature>
<feature type="compositionally biased region" description="Basic residues" evidence="1">
    <location>
        <begin position="153"/>
        <end position="164"/>
    </location>
</feature>
<feature type="compositionally biased region" description="Basic and acidic residues" evidence="1">
    <location>
        <begin position="65"/>
        <end position="116"/>
    </location>
</feature>
<evidence type="ECO:0000313" key="3">
    <source>
        <dbReference type="Proteomes" id="UP000284842"/>
    </source>
</evidence>
<dbReference type="OrthoDB" id="3269397at2759"/>
<dbReference type="STRING" id="181874.A0A409VAT7"/>
<evidence type="ECO:0000313" key="2">
    <source>
        <dbReference type="EMBL" id="PPQ64026.1"/>
    </source>
</evidence>
<dbReference type="Proteomes" id="UP000284842">
    <property type="component" value="Unassembled WGS sequence"/>
</dbReference>
<sequence>MAGLPPKPETVPVRDERRFADDRDHRSAVPMSVRRYPPIPDRERDRERPYVPRPKLDSYIAPAFESRRDIDPRREYDDRDRERYRPPDDRRSWTRDRDFGRRDTDRRPYDRERDRGPPLPRRPQSPRRGYQRDSRSPAWRRPRSRSRSITPPRYRHRSRSRSPRRMSSPPLIRLGERSIHSHPPQSPAKVKHSREASPQLPPKPVHHVPPPPVGHATSSSRSIEASPRVHSVDERNLSPAHMQSTQHSANPPSPNVTPSSTMLLIKQEPEPTPVLHEEPLPIKVEHHLTPSVDSQVSKFSPKVEPPSNDFFEHESTETRIVPPKVEPKLEQGLNSPSLTTPISTKRSLSPPPVVRPMAESVHTAGSQDSKGWSAPRGPRAFARLPPQPAPAMSATRKRSRYEHISPALSNFPVPSNPIQKHQIKHADVIKIEQEIEKIHMTAIAAEKEHLQYVKGLQRALHELDLATIDLRAAETRRKIADAQLERAKTGTLGIDGSDTLVALI</sequence>
<dbReference type="AlphaFoldDB" id="A0A409VAT7"/>
<protein>
    <submittedName>
        <fullName evidence="2">Uncharacterized protein</fullName>
    </submittedName>
</protein>
<comment type="caution">
    <text evidence="2">The sequence shown here is derived from an EMBL/GenBank/DDBJ whole genome shotgun (WGS) entry which is preliminary data.</text>
</comment>
<dbReference type="EMBL" id="NHTK01006100">
    <property type="protein sequence ID" value="PPQ64026.1"/>
    <property type="molecule type" value="Genomic_DNA"/>
</dbReference>
<evidence type="ECO:0000256" key="1">
    <source>
        <dbReference type="SAM" id="MobiDB-lite"/>
    </source>
</evidence>
<name>A0A409VAT7_9AGAR</name>
<dbReference type="InParanoid" id="A0A409VAT7"/>
<proteinExistence type="predicted"/>
<reference evidence="2 3" key="1">
    <citation type="journal article" date="2018" name="Evol. Lett.">
        <title>Horizontal gene cluster transfer increased hallucinogenic mushroom diversity.</title>
        <authorList>
            <person name="Reynolds H.T."/>
            <person name="Vijayakumar V."/>
            <person name="Gluck-Thaler E."/>
            <person name="Korotkin H.B."/>
            <person name="Matheny P.B."/>
            <person name="Slot J.C."/>
        </authorList>
    </citation>
    <scope>NUCLEOTIDE SEQUENCE [LARGE SCALE GENOMIC DNA]</scope>
    <source>
        <strain evidence="2 3">2629</strain>
    </source>
</reference>
<keyword evidence="3" id="KW-1185">Reference proteome</keyword>
<organism evidence="2 3">
    <name type="scientific">Panaeolus cyanescens</name>
    <dbReference type="NCBI Taxonomy" id="181874"/>
    <lineage>
        <taxon>Eukaryota</taxon>
        <taxon>Fungi</taxon>
        <taxon>Dikarya</taxon>
        <taxon>Basidiomycota</taxon>
        <taxon>Agaricomycotina</taxon>
        <taxon>Agaricomycetes</taxon>
        <taxon>Agaricomycetidae</taxon>
        <taxon>Agaricales</taxon>
        <taxon>Agaricineae</taxon>
        <taxon>Galeropsidaceae</taxon>
        <taxon>Panaeolus</taxon>
    </lineage>
</organism>
<gene>
    <name evidence="2" type="ORF">CVT24_009400</name>
</gene>
<feature type="compositionally biased region" description="Basic and acidic residues" evidence="1">
    <location>
        <begin position="40"/>
        <end position="56"/>
    </location>
</feature>
<feature type="region of interest" description="Disordered" evidence="1">
    <location>
        <begin position="293"/>
        <end position="353"/>
    </location>
</feature>
<feature type="compositionally biased region" description="Polar residues" evidence="1">
    <location>
        <begin position="332"/>
        <end position="347"/>
    </location>
</feature>
<accession>A0A409VAT7</accession>